<dbReference type="Pfam" id="PF01381">
    <property type="entry name" value="HTH_3"/>
    <property type="match status" value="1"/>
</dbReference>
<evidence type="ECO:0000259" key="1">
    <source>
        <dbReference type="PROSITE" id="PS50943"/>
    </source>
</evidence>
<dbReference type="InterPro" id="IPR001387">
    <property type="entry name" value="Cro/C1-type_HTH"/>
</dbReference>
<dbReference type="PROSITE" id="PS50943">
    <property type="entry name" value="HTH_CROC1"/>
    <property type="match status" value="1"/>
</dbReference>
<name>A0ABQ1E1S1_9FIRM</name>
<feature type="domain" description="HTH cro/C1-type" evidence="1">
    <location>
        <begin position="24"/>
        <end position="59"/>
    </location>
</feature>
<dbReference type="InterPro" id="IPR010982">
    <property type="entry name" value="Lambda_DNA-bd_dom_sf"/>
</dbReference>
<sequence>MFFDNLKEACFKKGTSPTALLKSLGMSTSSVTSWKKGGTPSINTIYRLANGLGVDPAVLIDSATRPAFDAYNAGYIDGMDEHENEKKPVLTKKDERDIARDLEAIMADLEAGGDMMFDGDPMTQEARESIVSAMRLGLEAAKAKNKARFTPYKYRKE</sequence>
<gene>
    <name evidence="2" type="ORF">BUFA31_20830</name>
</gene>
<dbReference type="Proteomes" id="UP000620147">
    <property type="component" value="Unassembled WGS sequence"/>
</dbReference>
<dbReference type="EMBL" id="BLYJ01000028">
    <property type="protein sequence ID" value="GFO88919.1"/>
    <property type="molecule type" value="Genomic_DNA"/>
</dbReference>
<keyword evidence="3" id="KW-1185">Reference proteome</keyword>
<dbReference type="SUPFAM" id="SSF47413">
    <property type="entry name" value="lambda repressor-like DNA-binding domains"/>
    <property type="match status" value="1"/>
</dbReference>
<comment type="caution">
    <text evidence="2">The sequence shown here is derived from an EMBL/GenBank/DDBJ whole genome shotgun (WGS) entry which is preliminary data.</text>
</comment>
<accession>A0ABQ1E1S1</accession>
<dbReference type="RefSeq" id="WP_188886379.1">
    <property type="nucleotide sequence ID" value="NZ_BLYJ01000028.1"/>
</dbReference>
<evidence type="ECO:0000313" key="2">
    <source>
        <dbReference type="EMBL" id="GFO88919.1"/>
    </source>
</evidence>
<proteinExistence type="predicted"/>
<evidence type="ECO:0000313" key="3">
    <source>
        <dbReference type="Proteomes" id="UP000620147"/>
    </source>
</evidence>
<protein>
    <submittedName>
        <fullName evidence="2">Transcriptional regulator</fullName>
    </submittedName>
</protein>
<dbReference type="CDD" id="cd00093">
    <property type="entry name" value="HTH_XRE"/>
    <property type="match status" value="1"/>
</dbReference>
<reference evidence="2 3" key="1">
    <citation type="submission" date="2020-06" db="EMBL/GenBank/DDBJ databases">
        <title>Characterization of fructooligosaccharide metabolism and fructooligosaccharide-degrading enzymes in human commensal butyrate producers.</title>
        <authorList>
            <person name="Tanno H."/>
            <person name="Fujii T."/>
            <person name="Hirano K."/>
            <person name="Maeno S."/>
            <person name="Tonozuka T."/>
            <person name="Sakamoto M."/>
            <person name="Ohkuma M."/>
            <person name="Tochio T."/>
            <person name="Endo A."/>
        </authorList>
    </citation>
    <scope>NUCLEOTIDE SEQUENCE [LARGE SCALE GENOMIC DNA]</scope>
    <source>
        <strain evidence="2 3">JCM 31056</strain>
    </source>
</reference>
<organism evidence="2 3">
    <name type="scientific">Butyricicoccus faecihominis</name>
    <dbReference type="NCBI Taxonomy" id="1712515"/>
    <lineage>
        <taxon>Bacteria</taxon>
        <taxon>Bacillati</taxon>
        <taxon>Bacillota</taxon>
        <taxon>Clostridia</taxon>
        <taxon>Eubacteriales</taxon>
        <taxon>Butyricicoccaceae</taxon>
        <taxon>Butyricicoccus</taxon>
    </lineage>
</organism>
<dbReference type="Gene3D" id="1.10.260.40">
    <property type="entry name" value="lambda repressor-like DNA-binding domains"/>
    <property type="match status" value="1"/>
</dbReference>